<sequence>MAKNVKLPTFFITFTAVLRFGCGIRDDFEELYGSGNSYWILYSNQTTNESCTKYTKLSLQNYNLILNKTFIFNNNTQSRRIEGALLMSYPVIKFDQMKYFLKDGDFSAYVMAILTHLDATKKCAVIQSSLYGSNIPANGYYTPMFPGVVFSQLQGRGLISARYFLPIQGTLRYTWRELWVEDSGIQNFANTSSCMEKFKDGLQGETIELYRETCKGT</sequence>
<proteinExistence type="predicted"/>
<name>A0A131Y9C5_RHIAP</name>
<feature type="signal peptide" evidence="1">
    <location>
        <begin position="1"/>
        <end position="23"/>
    </location>
</feature>
<dbReference type="AlphaFoldDB" id="A0A131Y9C5"/>
<dbReference type="EMBL" id="GEDV01012688">
    <property type="protein sequence ID" value="JAP75869.1"/>
    <property type="molecule type" value="Transcribed_RNA"/>
</dbReference>
<evidence type="ECO:0000256" key="1">
    <source>
        <dbReference type="SAM" id="SignalP"/>
    </source>
</evidence>
<organism evidence="2">
    <name type="scientific">Rhipicephalus appendiculatus</name>
    <name type="common">Brown ear tick</name>
    <dbReference type="NCBI Taxonomy" id="34631"/>
    <lineage>
        <taxon>Eukaryota</taxon>
        <taxon>Metazoa</taxon>
        <taxon>Ecdysozoa</taxon>
        <taxon>Arthropoda</taxon>
        <taxon>Chelicerata</taxon>
        <taxon>Arachnida</taxon>
        <taxon>Acari</taxon>
        <taxon>Parasitiformes</taxon>
        <taxon>Ixodida</taxon>
        <taxon>Ixodoidea</taxon>
        <taxon>Ixodidae</taxon>
        <taxon>Rhipicephalinae</taxon>
        <taxon>Rhipicephalus</taxon>
        <taxon>Rhipicephalus</taxon>
    </lineage>
</organism>
<evidence type="ECO:0008006" key="3">
    <source>
        <dbReference type="Google" id="ProtNLM"/>
    </source>
</evidence>
<reference evidence="2" key="1">
    <citation type="journal article" date="2016" name="Ticks Tick Borne Dis.">
        <title>De novo assembly and annotation of the salivary gland transcriptome of Rhipicephalus appendiculatus male and female ticks during blood feeding.</title>
        <authorList>
            <person name="de Castro M.H."/>
            <person name="de Klerk D."/>
            <person name="Pienaar R."/>
            <person name="Latif A.A."/>
            <person name="Rees D.J."/>
            <person name="Mans B.J."/>
        </authorList>
    </citation>
    <scope>NUCLEOTIDE SEQUENCE</scope>
    <source>
        <tissue evidence="2">Salivary glands</tissue>
    </source>
</reference>
<accession>A0A131Y9C5</accession>
<keyword evidence="1" id="KW-0732">Signal</keyword>
<evidence type="ECO:0000313" key="2">
    <source>
        <dbReference type="EMBL" id="JAP75869.1"/>
    </source>
</evidence>
<protein>
    <recommendedName>
        <fullName evidence="3">Lipocalin</fullName>
    </recommendedName>
</protein>
<feature type="chain" id="PRO_5007284408" description="Lipocalin" evidence="1">
    <location>
        <begin position="24"/>
        <end position="217"/>
    </location>
</feature>